<dbReference type="InterPro" id="IPR040221">
    <property type="entry name" value="CDCA7/CDA7L"/>
</dbReference>
<keyword evidence="7" id="KW-0805">Transcription regulation</keyword>
<feature type="region of interest" description="Disordered" evidence="10">
    <location>
        <begin position="610"/>
        <end position="646"/>
    </location>
</feature>
<dbReference type="GO" id="GO:0006355">
    <property type="term" value="P:regulation of DNA-templated transcription"/>
    <property type="evidence" value="ECO:0007669"/>
    <property type="project" value="InterPro"/>
</dbReference>
<evidence type="ECO:0000256" key="10">
    <source>
        <dbReference type="SAM" id="MobiDB-lite"/>
    </source>
</evidence>
<keyword evidence="3" id="KW-0963">Cytoplasm</keyword>
<evidence type="ECO:0000256" key="1">
    <source>
        <dbReference type="ARBA" id="ARBA00004123"/>
    </source>
</evidence>
<organism evidence="12 13">
    <name type="scientific">Fomitopsis schrenkii</name>
    <name type="common">Brown rot fungus</name>
    <dbReference type="NCBI Taxonomy" id="2126942"/>
    <lineage>
        <taxon>Eukaryota</taxon>
        <taxon>Fungi</taxon>
        <taxon>Dikarya</taxon>
        <taxon>Basidiomycota</taxon>
        <taxon>Agaricomycotina</taxon>
        <taxon>Agaricomycetes</taxon>
        <taxon>Polyporales</taxon>
        <taxon>Fomitopsis</taxon>
    </lineage>
</organism>
<dbReference type="PANTHER" id="PTHR31169">
    <property type="entry name" value="OS05G0300700 PROTEIN"/>
    <property type="match status" value="1"/>
</dbReference>
<sequence>MRPNRSSKVIPSESISVTRKRKLSDAPHKAVDRPTRTEPSTKKARLVEPSPEDQHEGSHDDAIEGASDSSFYCHQCNRKCPWSSEKLSRGREGRCGAKYCGNCLRNRYDENLDDIRKRKISFLAKKDRSQHAVQEGIYYDCPRCRDICNCSPCRKHKGLQPTGKLVLEPEHRVKDVPAKRNEQKGLPVRVTNKGSAASKPEAASKAKLAAPAKPRPRPVWTRIDTSLDQASAVARIHIREFVQRFSSVLSIGKMHLDELEEITGTTGEHGARIGDDDDEVEGWVSEPCVKAIILGLLNVIASSTDNHAIAKVAKDPISDVRAAGANLNKIWVALAALRDGLRRVPSSPFHYPDPLSPPANVTYRTTRHTQQTDADLFVGNSAQLVPVVSALIESALHTKAIHEDIERGLEQEKTLARDVREEVSRQKALFDELKSREKAKGPSKVGREQHKQVVQDIEHAHSVAFASHIHRYAPAGQDHEGRVYYFLTPSEAEREAALQLIAGKDAKVKINRRRAGLTEEDRRAMRRWSWIVAVWGTLPVGAAENEADQVEDEEVNSDCPRWWGFYEPEEIFKMAEWIEASSEVGKAKLQRRRRTGGDSKAAAVSGVPLETAVFGSSPESSRAPSPMSDLSDDEDEPDSGSDEGDEMSAYMRVDSRGKPVPTKKQLRGLVDGLREYADLLQWRIRRVGGEHTSAEKNSVVDGAIPAKKFYQ</sequence>
<feature type="compositionally biased region" description="Basic and acidic residues" evidence="10">
    <location>
        <begin position="52"/>
        <end position="61"/>
    </location>
</feature>
<dbReference type="STRING" id="743788.S8G2J9"/>
<dbReference type="InterPro" id="IPR018866">
    <property type="entry name" value="Znf-4CXXC_R1"/>
</dbReference>
<evidence type="ECO:0000256" key="8">
    <source>
        <dbReference type="ARBA" id="ARBA00023163"/>
    </source>
</evidence>
<accession>S8G2J9</accession>
<dbReference type="eggNOG" id="ENOG502SF38">
    <property type="taxonomic scope" value="Eukaryota"/>
</dbReference>
<feature type="compositionally biased region" description="Polar residues" evidence="10">
    <location>
        <begin position="1"/>
        <end position="17"/>
    </location>
</feature>
<dbReference type="InParanoid" id="S8G2J9"/>
<evidence type="ECO:0000256" key="7">
    <source>
        <dbReference type="ARBA" id="ARBA00023015"/>
    </source>
</evidence>
<feature type="domain" description="Zinc-finger" evidence="11">
    <location>
        <begin position="70"/>
        <end position="167"/>
    </location>
</feature>
<keyword evidence="9" id="KW-0539">Nucleus</keyword>
<keyword evidence="8" id="KW-0804">Transcription</keyword>
<comment type="subcellular location">
    <subcellularLocation>
        <location evidence="2">Cytoplasm</location>
    </subcellularLocation>
    <subcellularLocation>
        <location evidence="1">Nucleus</location>
    </subcellularLocation>
</comment>
<evidence type="ECO:0000256" key="6">
    <source>
        <dbReference type="ARBA" id="ARBA00022843"/>
    </source>
</evidence>
<dbReference type="EMBL" id="KE504126">
    <property type="protein sequence ID" value="EPT04530.1"/>
    <property type="molecule type" value="Genomic_DNA"/>
</dbReference>
<dbReference type="AlphaFoldDB" id="S8G2J9"/>
<dbReference type="Proteomes" id="UP000015241">
    <property type="component" value="Unassembled WGS sequence"/>
</dbReference>
<evidence type="ECO:0000256" key="4">
    <source>
        <dbReference type="ARBA" id="ARBA00022499"/>
    </source>
</evidence>
<reference evidence="12 13" key="1">
    <citation type="journal article" date="2012" name="Science">
        <title>The Paleozoic origin of enzymatic lignin decomposition reconstructed from 31 fungal genomes.</title>
        <authorList>
            <person name="Floudas D."/>
            <person name="Binder M."/>
            <person name="Riley R."/>
            <person name="Barry K."/>
            <person name="Blanchette R.A."/>
            <person name="Henrissat B."/>
            <person name="Martinez A.T."/>
            <person name="Otillar R."/>
            <person name="Spatafora J.W."/>
            <person name="Yadav J.S."/>
            <person name="Aerts A."/>
            <person name="Benoit I."/>
            <person name="Boyd A."/>
            <person name="Carlson A."/>
            <person name="Copeland A."/>
            <person name="Coutinho P.M."/>
            <person name="de Vries R.P."/>
            <person name="Ferreira P."/>
            <person name="Findley K."/>
            <person name="Foster B."/>
            <person name="Gaskell J."/>
            <person name="Glotzer D."/>
            <person name="Gorecki P."/>
            <person name="Heitman J."/>
            <person name="Hesse C."/>
            <person name="Hori C."/>
            <person name="Igarashi K."/>
            <person name="Jurgens J.A."/>
            <person name="Kallen N."/>
            <person name="Kersten P."/>
            <person name="Kohler A."/>
            <person name="Kuees U."/>
            <person name="Kumar T.K.A."/>
            <person name="Kuo A."/>
            <person name="LaButti K."/>
            <person name="Larrondo L.F."/>
            <person name="Lindquist E."/>
            <person name="Ling A."/>
            <person name="Lombard V."/>
            <person name="Lucas S."/>
            <person name="Lundell T."/>
            <person name="Martin R."/>
            <person name="McLaughlin D.J."/>
            <person name="Morgenstern I."/>
            <person name="Morin E."/>
            <person name="Murat C."/>
            <person name="Nagy L.G."/>
            <person name="Nolan M."/>
            <person name="Ohm R.A."/>
            <person name="Patyshakuliyeva A."/>
            <person name="Rokas A."/>
            <person name="Ruiz-Duenas F.J."/>
            <person name="Sabat G."/>
            <person name="Salamov A."/>
            <person name="Samejima M."/>
            <person name="Schmutz J."/>
            <person name="Slot J.C."/>
            <person name="St John F."/>
            <person name="Stenlid J."/>
            <person name="Sun H."/>
            <person name="Sun S."/>
            <person name="Syed K."/>
            <person name="Tsang A."/>
            <person name="Wiebenga A."/>
            <person name="Young D."/>
            <person name="Pisabarro A."/>
            <person name="Eastwood D.C."/>
            <person name="Martin F."/>
            <person name="Cullen D."/>
            <person name="Grigoriev I.V."/>
            <person name="Hibbett D.S."/>
        </authorList>
    </citation>
    <scope>NUCLEOTIDE SEQUENCE</scope>
    <source>
        <strain evidence="13">FP-58527</strain>
    </source>
</reference>
<keyword evidence="13" id="KW-1185">Reference proteome</keyword>
<protein>
    <recommendedName>
        <fullName evidence="11">Zinc-finger domain-containing protein</fullName>
    </recommendedName>
</protein>
<evidence type="ECO:0000313" key="12">
    <source>
        <dbReference type="EMBL" id="EPT04530.1"/>
    </source>
</evidence>
<keyword evidence="5" id="KW-0597">Phosphoprotein</keyword>
<evidence type="ECO:0000256" key="3">
    <source>
        <dbReference type="ARBA" id="ARBA00022490"/>
    </source>
</evidence>
<name>S8G2J9_FOMSC</name>
<dbReference type="Pfam" id="PF10497">
    <property type="entry name" value="zf-4CXXC_R1"/>
    <property type="match status" value="1"/>
</dbReference>
<dbReference type="GO" id="GO:0005634">
    <property type="term" value="C:nucleus"/>
    <property type="evidence" value="ECO:0007669"/>
    <property type="project" value="UniProtKB-SubCell"/>
</dbReference>
<evidence type="ECO:0000256" key="5">
    <source>
        <dbReference type="ARBA" id="ARBA00022553"/>
    </source>
</evidence>
<dbReference type="OrthoDB" id="298344at2759"/>
<dbReference type="HOGENOM" id="CLU_019575_0_0_1"/>
<feature type="compositionally biased region" description="Acidic residues" evidence="10">
    <location>
        <begin position="630"/>
        <end position="646"/>
    </location>
</feature>
<proteinExistence type="predicted"/>
<evidence type="ECO:0000256" key="9">
    <source>
        <dbReference type="ARBA" id="ARBA00023242"/>
    </source>
</evidence>
<feature type="region of interest" description="Disordered" evidence="10">
    <location>
        <begin position="1"/>
        <end position="61"/>
    </location>
</feature>
<evidence type="ECO:0000256" key="2">
    <source>
        <dbReference type="ARBA" id="ARBA00004496"/>
    </source>
</evidence>
<feature type="region of interest" description="Disordered" evidence="10">
    <location>
        <begin position="190"/>
        <end position="217"/>
    </location>
</feature>
<gene>
    <name evidence="12" type="ORF">FOMPIDRAFT_1034708</name>
</gene>
<feature type="compositionally biased region" description="Low complexity" evidence="10">
    <location>
        <begin position="193"/>
        <end position="212"/>
    </location>
</feature>
<dbReference type="PANTHER" id="PTHR31169:SF8">
    <property type="entry name" value="ZINC-FINGER DOMAIN OF MONOAMINE-OXIDASE A REPRESSOR R1 PROTEIN"/>
    <property type="match status" value="1"/>
</dbReference>
<feature type="compositionally biased region" description="Basic and acidic residues" evidence="10">
    <location>
        <begin position="23"/>
        <end position="41"/>
    </location>
</feature>
<evidence type="ECO:0000259" key="11">
    <source>
        <dbReference type="Pfam" id="PF10497"/>
    </source>
</evidence>
<evidence type="ECO:0000313" key="13">
    <source>
        <dbReference type="Proteomes" id="UP000015241"/>
    </source>
</evidence>
<keyword evidence="6" id="KW-0832">Ubl conjugation</keyword>
<dbReference type="GO" id="GO:0005737">
    <property type="term" value="C:cytoplasm"/>
    <property type="evidence" value="ECO:0007669"/>
    <property type="project" value="UniProtKB-SubCell"/>
</dbReference>
<keyword evidence="4" id="KW-1017">Isopeptide bond</keyword>